<dbReference type="eggNOG" id="COG1538">
    <property type="taxonomic scope" value="Bacteria"/>
</dbReference>
<keyword evidence="2 3" id="KW-0449">Lipoprotein</keyword>
<comment type="subcellular location">
    <subcellularLocation>
        <location evidence="2">Cell membrane</location>
        <topology evidence="2">Lipid-anchor</topology>
    </subcellularLocation>
</comment>
<dbReference type="AlphaFoldDB" id="F2L9Q7"/>
<dbReference type="SUPFAM" id="SSF56954">
    <property type="entry name" value="Outer membrane efflux proteins (OEP)"/>
    <property type="match status" value="1"/>
</dbReference>
<accession>F2L9Q7</accession>
<keyword evidence="2" id="KW-1134">Transmembrane beta strand</keyword>
<keyword evidence="2" id="KW-0564">Palmitate</keyword>
<dbReference type="STRING" id="999541.bgla_1g13800"/>
<keyword evidence="2" id="KW-0472">Membrane</keyword>
<dbReference type="NCBIfam" id="TIGR01845">
    <property type="entry name" value="outer_NodT"/>
    <property type="match status" value="1"/>
</dbReference>
<protein>
    <submittedName>
        <fullName evidence="3">RND efflux system, outer membrane lipoprotein, NodT family</fullName>
    </submittedName>
</protein>
<dbReference type="PANTHER" id="PTHR30203:SF25">
    <property type="entry name" value="OUTER MEMBRANE PROTEIN-RELATED"/>
    <property type="match status" value="1"/>
</dbReference>
<evidence type="ECO:0000313" key="3">
    <source>
        <dbReference type="EMBL" id="AEA60054.1"/>
    </source>
</evidence>
<name>F2L9Q7_BURGS</name>
<dbReference type="PANTHER" id="PTHR30203">
    <property type="entry name" value="OUTER MEMBRANE CATION EFFLUX PROTEIN"/>
    <property type="match status" value="1"/>
</dbReference>
<comment type="similarity">
    <text evidence="1 2">Belongs to the outer membrane factor (OMF) (TC 1.B.17) family.</text>
</comment>
<organism evidence="3 4">
    <name type="scientific">Burkholderia gladioli (strain BSR3)</name>
    <dbReference type="NCBI Taxonomy" id="999541"/>
    <lineage>
        <taxon>Bacteria</taxon>
        <taxon>Pseudomonadati</taxon>
        <taxon>Pseudomonadota</taxon>
        <taxon>Betaproteobacteria</taxon>
        <taxon>Burkholderiales</taxon>
        <taxon>Burkholderiaceae</taxon>
        <taxon>Burkholderia</taxon>
    </lineage>
</organism>
<evidence type="ECO:0000256" key="1">
    <source>
        <dbReference type="ARBA" id="ARBA00007613"/>
    </source>
</evidence>
<dbReference type="Pfam" id="PF02321">
    <property type="entry name" value="OEP"/>
    <property type="match status" value="2"/>
</dbReference>
<dbReference type="InterPro" id="IPR010131">
    <property type="entry name" value="MdtP/NodT-like"/>
</dbReference>
<keyword evidence="4" id="KW-1185">Reference proteome</keyword>
<proteinExistence type="inferred from homology"/>
<dbReference type="KEGG" id="bgd:bgla_1g13800"/>
<dbReference type="Gene3D" id="2.20.200.10">
    <property type="entry name" value="Outer membrane efflux proteins (OEP)"/>
    <property type="match status" value="1"/>
</dbReference>
<reference evidence="3 4" key="1">
    <citation type="journal article" date="2011" name="J. Bacteriol.">
        <title>Complete genome sequence of Burkholderia gladioli BSR3.</title>
        <authorList>
            <person name="Seo Y.S."/>
            <person name="Lim J."/>
            <person name="Choi B.S."/>
            <person name="Kim H."/>
            <person name="Goo E."/>
            <person name="Lee B."/>
            <person name="Lim J.S."/>
            <person name="Choi I.Y."/>
            <person name="Moon J.S."/>
            <person name="Kim J."/>
            <person name="Hwang I."/>
        </authorList>
    </citation>
    <scope>NUCLEOTIDE SEQUENCE [LARGE SCALE GENOMIC DNA]</scope>
    <source>
        <strain evidence="3 4">BSR3</strain>
    </source>
</reference>
<dbReference type="GO" id="GO:0005886">
    <property type="term" value="C:plasma membrane"/>
    <property type="evidence" value="ECO:0007669"/>
    <property type="project" value="UniProtKB-SubCell"/>
</dbReference>
<dbReference type="InterPro" id="IPR003423">
    <property type="entry name" value="OMP_efflux"/>
</dbReference>
<keyword evidence="2" id="KW-0812">Transmembrane</keyword>
<dbReference type="EMBL" id="CP002599">
    <property type="protein sequence ID" value="AEA60054.1"/>
    <property type="molecule type" value="Genomic_DNA"/>
</dbReference>
<sequence length="549" mass="56754">MMKSMTSSAEAGARASVGVARLSARLPASFPALAAACAFVFALAGCAVGPDYKPPAAELAPFQHVPASTSAASQAQGAAAAPAPSLDTWWTGFQDPMLVSIVDRALAQNLDLAAAFARVRQARAAASAAGAELLPTFDLDGSASEQHQSELSPTGSLAKAFPGYDRNQREYTLGAAASWEIDLAGGLRRNAAAAANEAQAAEADRLGTRVTVAADAADAYLQVRGYQARLAVANDQVQTDAHLLELVKARRRAGAADEREIAQADALLRQARALVPTLQTNLVAQLNRLDILMGAQPGTYASQLALPGEIPGIPPVDASATPTDVLRRRPDVIAAERRLAASNERIGAALSDYYPKLSISGLLGFDSISAGQLFTARAFQPGVTAGLRWRLFDFGKVDAEVASARGANAEALASYRQTVLKAAEDVENAFVALSQTQLRQAELDAEVKSLTRARDLSERAYKAGAITLTDVLDADRQLLSARDDLDATRADSARAAVSVFRALGGGWATGAAGAASTAASQAAAASLPPAAMRSPVSTNALASAAKPAG</sequence>
<dbReference type="HOGENOM" id="CLU_012817_13_0_4"/>
<evidence type="ECO:0000313" key="4">
    <source>
        <dbReference type="Proteomes" id="UP000008316"/>
    </source>
</evidence>
<dbReference type="GO" id="GO:0015562">
    <property type="term" value="F:efflux transmembrane transporter activity"/>
    <property type="evidence" value="ECO:0007669"/>
    <property type="project" value="InterPro"/>
</dbReference>
<dbReference type="Gene3D" id="1.20.1600.10">
    <property type="entry name" value="Outer membrane efflux proteins (OEP)"/>
    <property type="match status" value="1"/>
</dbReference>
<gene>
    <name evidence="3" type="ordered locus">bgla_1g13800</name>
</gene>
<evidence type="ECO:0000256" key="2">
    <source>
        <dbReference type="RuleBase" id="RU362097"/>
    </source>
</evidence>
<dbReference type="Proteomes" id="UP000008316">
    <property type="component" value="Chromosome 1"/>
</dbReference>